<dbReference type="SMART" id="SM00135">
    <property type="entry name" value="LY"/>
    <property type="match status" value="6"/>
</dbReference>
<comment type="caution">
    <text evidence="3">The sequence shown here is derived from an EMBL/GenBank/DDBJ whole genome shotgun (WGS) entry which is preliminary data.</text>
</comment>
<proteinExistence type="predicted"/>
<dbReference type="Proteomes" id="UP000828390">
    <property type="component" value="Unassembled WGS sequence"/>
</dbReference>
<dbReference type="PROSITE" id="PS01186">
    <property type="entry name" value="EGF_2"/>
    <property type="match status" value="1"/>
</dbReference>
<accession>A0A9D4E8K4</accession>
<dbReference type="AlphaFoldDB" id="A0A9D4E8K4"/>
<feature type="repeat" description="LDL-receptor class B" evidence="1">
    <location>
        <begin position="563"/>
        <end position="606"/>
    </location>
</feature>
<dbReference type="InterPro" id="IPR011042">
    <property type="entry name" value="6-blade_b-propeller_TolB-like"/>
</dbReference>
<dbReference type="PROSITE" id="PS51120">
    <property type="entry name" value="LDLRB"/>
    <property type="match status" value="2"/>
</dbReference>
<evidence type="ECO:0000313" key="3">
    <source>
        <dbReference type="EMBL" id="KAH3774778.1"/>
    </source>
</evidence>
<reference evidence="3" key="2">
    <citation type="submission" date="2020-11" db="EMBL/GenBank/DDBJ databases">
        <authorList>
            <person name="McCartney M.A."/>
            <person name="Auch B."/>
            <person name="Kono T."/>
            <person name="Mallez S."/>
            <person name="Becker A."/>
            <person name="Gohl D.M."/>
            <person name="Silverstein K.A.T."/>
            <person name="Koren S."/>
            <person name="Bechman K.B."/>
            <person name="Herman A."/>
            <person name="Abrahante J.E."/>
            <person name="Garbe J."/>
        </authorList>
    </citation>
    <scope>NUCLEOTIDE SEQUENCE</scope>
    <source>
        <strain evidence="3">Duluth1</strain>
        <tissue evidence="3">Whole animal</tissue>
    </source>
</reference>
<dbReference type="SMART" id="SM00181">
    <property type="entry name" value="EGF"/>
    <property type="match status" value="2"/>
</dbReference>
<sequence>MKHSTFLDIDVFSDVVLTTDNDPNFGGLVRLFHKDTGVDDKSSLLRSTNMDFHITCVTLYAQQPTTTDHCASSPCENICVSESSGPVCLCAEGFSLNSDGRTCSETTGSLHRALVWATTTTLCAADIRGIHDESEYITSNKTCFSNVGSNISWITVDSHNRKIIFADGSDIFAMTLDGVHTKQRITSATENVTGLAVDWGDKNVYWCQGQQPGTGKINVFSQTTTNIHTLISSGLDNPKALNIIPFLSTMIWINGRLGSYQIKKAHVHEADIQTIVSFLDLSEPRDLTVDAFSQRLYFIDGNTLKSVQLDGTKLTAVDVGVAYSILPLKLHSYKNHLLVSDADISIDVVSLLTNTGGKTNTFYASVSNICVLDITEQPEENGPCDDDNGDCQHICIPLGRNRICQCSYGFVLDNNKKTCSSEPLSDNFMYVSDWTHDKIYQVSLINESVNALDIATVDAPTGVLYNSITNRIYWVDKASNYIQSANVNGTGYSVLIDVGAYRAHPDRLALDYSTGNIYYTAVDTSQLPTGFTGIGVVSPNGHHRKLISGGVKPRAVEIDPNRGFLFWTDFGTSPAVLKRAHTDGTNIVTLFTSMEWPNGIAIDRSASALYVSDGKTDIIYRCGYEPNTCVQYFSDTGSHLMDIKLLGNYLYYTAPAARVSLLYIGIKST</sequence>
<protein>
    <recommendedName>
        <fullName evidence="2">EGF-like domain-containing protein</fullName>
    </recommendedName>
</protein>
<dbReference type="PANTHER" id="PTHR46513:SF41">
    <property type="entry name" value="LOW-DENSITY LIPOPROTEIN RECEPTOR-RELATED PROTEIN"/>
    <property type="match status" value="1"/>
</dbReference>
<dbReference type="InterPro" id="IPR000742">
    <property type="entry name" value="EGF"/>
</dbReference>
<evidence type="ECO:0000256" key="1">
    <source>
        <dbReference type="PROSITE-ProRule" id="PRU00461"/>
    </source>
</evidence>
<gene>
    <name evidence="3" type="ORF">DPMN_176171</name>
</gene>
<dbReference type="SUPFAM" id="SSF57196">
    <property type="entry name" value="EGF/Laminin"/>
    <property type="match status" value="2"/>
</dbReference>
<keyword evidence="4" id="KW-1185">Reference proteome</keyword>
<evidence type="ECO:0000313" key="4">
    <source>
        <dbReference type="Proteomes" id="UP000828390"/>
    </source>
</evidence>
<name>A0A9D4E8K4_DREPO</name>
<dbReference type="Gene3D" id="2.120.10.30">
    <property type="entry name" value="TolB, C-terminal domain"/>
    <property type="match status" value="3"/>
</dbReference>
<feature type="domain" description="EGF-like" evidence="2">
    <location>
        <begin position="88"/>
        <end position="103"/>
    </location>
</feature>
<reference evidence="3" key="1">
    <citation type="journal article" date="2019" name="bioRxiv">
        <title>The Genome of the Zebra Mussel, Dreissena polymorpha: A Resource for Invasive Species Research.</title>
        <authorList>
            <person name="McCartney M.A."/>
            <person name="Auch B."/>
            <person name="Kono T."/>
            <person name="Mallez S."/>
            <person name="Zhang Y."/>
            <person name="Obille A."/>
            <person name="Becker A."/>
            <person name="Abrahante J.E."/>
            <person name="Garbe J."/>
            <person name="Badalamenti J.P."/>
            <person name="Herman A."/>
            <person name="Mangelson H."/>
            <person name="Liachko I."/>
            <person name="Sullivan S."/>
            <person name="Sone E.D."/>
            <person name="Koren S."/>
            <person name="Silverstein K.A.T."/>
            <person name="Beckman K.B."/>
            <person name="Gohl D.M."/>
        </authorList>
    </citation>
    <scope>NUCLEOTIDE SEQUENCE</scope>
    <source>
        <strain evidence="3">Duluth1</strain>
        <tissue evidence="3">Whole animal</tissue>
    </source>
</reference>
<feature type="repeat" description="LDL-receptor class B" evidence="1">
    <location>
        <begin position="470"/>
        <end position="514"/>
    </location>
</feature>
<dbReference type="SUPFAM" id="SSF63825">
    <property type="entry name" value="YWTD domain"/>
    <property type="match status" value="2"/>
</dbReference>
<dbReference type="InterPro" id="IPR050778">
    <property type="entry name" value="Cueball_EGF_LRP_Nidogen"/>
</dbReference>
<dbReference type="InterPro" id="IPR000033">
    <property type="entry name" value="LDLR_classB_rpt"/>
</dbReference>
<dbReference type="EMBL" id="JAIWYP010000009">
    <property type="protein sequence ID" value="KAH3774778.1"/>
    <property type="molecule type" value="Genomic_DNA"/>
</dbReference>
<evidence type="ECO:0000259" key="2">
    <source>
        <dbReference type="PROSITE" id="PS01186"/>
    </source>
</evidence>
<organism evidence="3 4">
    <name type="scientific">Dreissena polymorpha</name>
    <name type="common">Zebra mussel</name>
    <name type="synonym">Mytilus polymorpha</name>
    <dbReference type="NCBI Taxonomy" id="45954"/>
    <lineage>
        <taxon>Eukaryota</taxon>
        <taxon>Metazoa</taxon>
        <taxon>Spiralia</taxon>
        <taxon>Lophotrochozoa</taxon>
        <taxon>Mollusca</taxon>
        <taxon>Bivalvia</taxon>
        <taxon>Autobranchia</taxon>
        <taxon>Heteroconchia</taxon>
        <taxon>Euheterodonta</taxon>
        <taxon>Imparidentia</taxon>
        <taxon>Neoheterodontei</taxon>
        <taxon>Myida</taxon>
        <taxon>Dreissenoidea</taxon>
        <taxon>Dreissenidae</taxon>
        <taxon>Dreissena</taxon>
    </lineage>
</organism>
<dbReference type="Pfam" id="PF00058">
    <property type="entry name" value="Ldl_recept_b"/>
    <property type="match status" value="1"/>
</dbReference>
<dbReference type="GO" id="GO:0007399">
    <property type="term" value="P:nervous system development"/>
    <property type="evidence" value="ECO:0007669"/>
    <property type="project" value="TreeGrafter"/>
</dbReference>
<dbReference type="PANTHER" id="PTHR46513">
    <property type="entry name" value="VITELLOGENIN RECEPTOR-LIKE PROTEIN-RELATED-RELATED"/>
    <property type="match status" value="1"/>
</dbReference>